<dbReference type="AlphaFoldDB" id="D5WDG7"/>
<proteinExistence type="predicted"/>
<dbReference type="Proteomes" id="UP000002190">
    <property type="component" value="Chromosome 2"/>
</dbReference>
<dbReference type="GeneID" id="301096022"/>
<name>D5WDG7_PARAM</name>
<dbReference type="HOGENOM" id="CLU_030130_3_2_4"/>
<dbReference type="GO" id="GO:0016811">
    <property type="term" value="F:hydrolase activity, acting on carbon-nitrogen (but not peptide) bonds, in linear amides"/>
    <property type="evidence" value="ECO:0007669"/>
    <property type="project" value="UniProtKB-ARBA"/>
</dbReference>
<sequence>MHGGSNEAIRIAVYEVFAVSTSMLRVAAVPLELSGAGISPPVNRVSLIAERLARAAHDGIGLAVFPEACLVECASVAKLGRREFQALPEPLDGPSVSAIADAVEATGVGAGVGLFERAPDGRIFNSYVICMPGGIRHCHRKLYAFEHRRIECGDRFTVFDTAWGVRIGVLIGADNYLIENVRITALMGATLLVAPHRRYLSASQCAKRDPIGALSRWLPARAADNGMFVAFSAATEGGSEKGNAHAGEMDSALIVDPCGRVLADSAGGESAFVSAELDTALIAESVGRRWLARRRPELYGPLARTGGAARAMQHTEVVARGGAVPLSVAVVGRDRVTVRWNVR</sequence>
<reference evidence="3 4" key="2">
    <citation type="journal article" date="2012" name="J. Bacteriol.">
        <title>Genome Sequences of Burkholderia sp. Strains CCGE1002 and H160, Isolated from Legume Nodules in Mexico and Brazil.</title>
        <authorList>
            <person name="Ormeno-Orrillo E."/>
            <person name="Rogel M.A."/>
            <person name="Chueire L.M."/>
            <person name="Tiedje J.M."/>
            <person name="Martinez-Romero E."/>
            <person name="Hungria M."/>
        </authorList>
    </citation>
    <scope>NUCLEOTIDE SEQUENCE [LARGE SCALE GENOMIC DNA]</scope>
    <source>
        <strain evidence="3 4">CCGE1002</strain>
    </source>
</reference>
<reference evidence="4" key="1">
    <citation type="submission" date="2010-04" db="EMBL/GenBank/DDBJ databases">
        <title>Complete sequence of chromosome 2 of Burkholderia sp. CCGE1002.</title>
        <authorList>
            <consortium name="US DOE Joint Genome Institute"/>
            <person name="Lucas S."/>
            <person name="Copeland A."/>
            <person name="Lapidus A."/>
            <person name="Cheng J.-F."/>
            <person name="Bruce D."/>
            <person name="Goodwin L."/>
            <person name="Pitluck S."/>
            <person name="Chertkov O."/>
            <person name="Detter J.C."/>
            <person name="Han C."/>
            <person name="Tapia R."/>
            <person name="Land M."/>
            <person name="Hauser L."/>
            <person name="Kyrpides N."/>
            <person name="Ovchinnikova G."/>
            <person name="Martinez-Romero E."/>
            <person name="Hernandez M.A.R."/>
            <person name="Tiedje J.M."/>
            <person name="Woyke T."/>
        </authorList>
    </citation>
    <scope>NUCLEOTIDE SEQUENCE [LARGE SCALE GENOMIC DNA]</scope>
    <source>
        <strain evidence="4">CCGE1002</strain>
    </source>
</reference>
<dbReference type="SUPFAM" id="SSF56317">
    <property type="entry name" value="Carbon-nitrogen hydrolase"/>
    <property type="match status" value="1"/>
</dbReference>
<accession>D5WDG7</accession>
<dbReference type="STRING" id="640511.BC1002_4805"/>
<protein>
    <submittedName>
        <fullName evidence="3">Nitrilase/cyanide hydratase and apolipoprotein N-acyltransferase</fullName>
    </submittedName>
</protein>
<evidence type="ECO:0000313" key="3">
    <source>
        <dbReference type="EMBL" id="ADG18770.1"/>
    </source>
</evidence>
<dbReference type="PANTHER" id="PTHR43674:SF2">
    <property type="entry name" value="BETA-UREIDOPROPIONASE"/>
    <property type="match status" value="1"/>
</dbReference>
<dbReference type="PROSITE" id="PS50263">
    <property type="entry name" value="CN_HYDROLASE"/>
    <property type="match status" value="1"/>
</dbReference>
<evidence type="ECO:0000259" key="2">
    <source>
        <dbReference type="PROSITE" id="PS50263"/>
    </source>
</evidence>
<feature type="domain" description="CN hydrolase" evidence="2">
    <location>
        <begin position="24"/>
        <end position="279"/>
    </location>
</feature>
<dbReference type="PANTHER" id="PTHR43674">
    <property type="entry name" value="NITRILASE C965.09-RELATED"/>
    <property type="match status" value="1"/>
</dbReference>
<dbReference type="KEGG" id="bge:BC1002_4805"/>
<dbReference type="InterPro" id="IPR003010">
    <property type="entry name" value="C-N_Hydrolase"/>
</dbReference>
<keyword evidence="1" id="KW-0378">Hydrolase</keyword>
<organism evidence="3 4">
    <name type="scientific">Paraburkholderia atlantica</name>
    <dbReference type="NCBI Taxonomy" id="2654982"/>
    <lineage>
        <taxon>Bacteria</taxon>
        <taxon>Pseudomonadati</taxon>
        <taxon>Pseudomonadota</taxon>
        <taxon>Betaproteobacteria</taxon>
        <taxon>Burkholderiales</taxon>
        <taxon>Burkholderiaceae</taxon>
        <taxon>Paraburkholderia</taxon>
    </lineage>
</organism>
<evidence type="ECO:0000313" key="4">
    <source>
        <dbReference type="Proteomes" id="UP000002190"/>
    </source>
</evidence>
<dbReference type="EMBL" id="CP002014">
    <property type="protein sequence ID" value="ADG18770.1"/>
    <property type="molecule type" value="Genomic_DNA"/>
</dbReference>
<dbReference type="Gene3D" id="3.60.110.10">
    <property type="entry name" value="Carbon-nitrogen hydrolase"/>
    <property type="match status" value="1"/>
</dbReference>
<dbReference type="RefSeq" id="WP_013092566.1">
    <property type="nucleotide sequence ID" value="NC_014118.1"/>
</dbReference>
<dbReference type="Pfam" id="PF00795">
    <property type="entry name" value="CN_hydrolase"/>
    <property type="match status" value="1"/>
</dbReference>
<dbReference type="InterPro" id="IPR050345">
    <property type="entry name" value="Aliph_Amidase/BUP"/>
</dbReference>
<dbReference type="eggNOG" id="COG0388">
    <property type="taxonomic scope" value="Bacteria"/>
</dbReference>
<evidence type="ECO:0000256" key="1">
    <source>
        <dbReference type="ARBA" id="ARBA00022801"/>
    </source>
</evidence>
<gene>
    <name evidence="3" type="ordered locus">BC1002_4805</name>
</gene>
<dbReference type="InterPro" id="IPR036526">
    <property type="entry name" value="C-N_Hydrolase_sf"/>
</dbReference>